<name>A0A369AHP0_9FIRM</name>
<dbReference type="RefSeq" id="WP_114300162.1">
    <property type="nucleotide sequence ID" value="NZ_QPJT01000041.1"/>
</dbReference>
<keyword evidence="3" id="KW-1185">Reference proteome</keyword>
<comment type="caution">
    <text evidence="2">The sequence shown here is derived from an EMBL/GenBank/DDBJ whole genome shotgun (WGS) entry which is preliminary data.</text>
</comment>
<dbReference type="EMBL" id="QPJT01000041">
    <property type="protein sequence ID" value="RCX08681.1"/>
    <property type="molecule type" value="Genomic_DNA"/>
</dbReference>
<evidence type="ECO:0000313" key="2">
    <source>
        <dbReference type="EMBL" id="RCX08681.1"/>
    </source>
</evidence>
<evidence type="ECO:0000313" key="3">
    <source>
        <dbReference type="Proteomes" id="UP000253034"/>
    </source>
</evidence>
<accession>A0A369AHP0</accession>
<protein>
    <submittedName>
        <fullName evidence="2">Uncharacterized protein</fullName>
    </submittedName>
</protein>
<keyword evidence="1" id="KW-0472">Membrane</keyword>
<dbReference type="Proteomes" id="UP000253034">
    <property type="component" value="Unassembled WGS sequence"/>
</dbReference>
<evidence type="ECO:0000256" key="1">
    <source>
        <dbReference type="SAM" id="Phobius"/>
    </source>
</evidence>
<feature type="transmembrane region" description="Helical" evidence="1">
    <location>
        <begin position="12"/>
        <end position="29"/>
    </location>
</feature>
<dbReference type="AlphaFoldDB" id="A0A369AHP0"/>
<keyword evidence="1" id="KW-1133">Transmembrane helix</keyword>
<keyword evidence="1" id="KW-0812">Transmembrane</keyword>
<organism evidence="2 3">
    <name type="scientific">Anaerobacterium chartisolvens</name>
    <dbReference type="NCBI Taxonomy" id="1297424"/>
    <lineage>
        <taxon>Bacteria</taxon>
        <taxon>Bacillati</taxon>
        <taxon>Bacillota</taxon>
        <taxon>Clostridia</taxon>
        <taxon>Eubacteriales</taxon>
        <taxon>Oscillospiraceae</taxon>
        <taxon>Anaerobacterium</taxon>
    </lineage>
</organism>
<gene>
    <name evidence="2" type="ORF">DFR58_14124</name>
</gene>
<reference evidence="2 3" key="1">
    <citation type="submission" date="2018-07" db="EMBL/GenBank/DDBJ databases">
        <title>Genomic Encyclopedia of Type Strains, Phase IV (KMG-IV): sequencing the most valuable type-strain genomes for metagenomic binning, comparative biology and taxonomic classification.</title>
        <authorList>
            <person name="Goeker M."/>
        </authorList>
    </citation>
    <scope>NUCLEOTIDE SEQUENCE [LARGE SCALE GENOMIC DNA]</scope>
    <source>
        <strain evidence="2 3">DSM 27016</strain>
    </source>
</reference>
<sequence length="66" mass="7170">MQQLYTQSHVTTVFILGILHGFLMGGLLISRLKSRPKAAAVKSKIPSAANTEYPSKSTKLLNSRAV</sequence>
<proteinExistence type="predicted"/>